<protein>
    <recommendedName>
        <fullName evidence="1">Metallo-beta-lactamase domain-containing protein</fullName>
    </recommendedName>
</protein>
<feature type="domain" description="Metallo-beta-lactamase" evidence="1">
    <location>
        <begin position="27"/>
        <end position="220"/>
    </location>
</feature>
<accession>A0ABQ5ZPK1</accession>
<proteinExistence type="predicted"/>
<dbReference type="InterPro" id="IPR001279">
    <property type="entry name" value="Metallo-B-lactamas"/>
</dbReference>
<dbReference type="Pfam" id="PF00753">
    <property type="entry name" value="Lactamase_B"/>
    <property type="match status" value="1"/>
</dbReference>
<dbReference type="Proteomes" id="UP001156702">
    <property type="component" value="Unassembled WGS sequence"/>
</dbReference>
<gene>
    <name evidence="2" type="ORF">GCM10007923_48870</name>
</gene>
<dbReference type="InterPro" id="IPR036866">
    <property type="entry name" value="RibonucZ/Hydroxyglut_hydro"/>
</dbReference>
<dbReference type="EMBL" id="BSOP01000043">
    <property type="protein sequence ID" value="GLR53671.1"/>
    <property type="molecule type" value="Genomic_DNA"/>
</dbReference>
<evidence type="ECO:0000313" key="3">
    <source>
        <dbReference type="Proteomes" id="UP001156702"/>
    </source>
</evidence>
<reference evidence="3" key="1">
    <citation type="journal article" date="2019" name="Int. J. Syst. Evol. Microbiol.">
        <title>The Global Catalogue of Microorganisms (GCM) 10K type strain sequencing project: providing services to taxonomists for standard genome sequencing and annotation.</title>
        <authorList>
            <consortium name="The Broad Institute Genomics Platform"/>
            <consortium name="The Broad Institute Genome Sequencing Center for Infectious Disease"/>
            <person name="Wu L."/>
            <person name="Ma J."/>
        </authorList>
    </citation>
    <scope>NUCLEOTIDE SEQUENCE [LARGE SCALE GENOMIC DNA]</scope>
    <source>
        <strain evidence="3">NBRC 102122</strain>
    </source>
</reference>
<dbReference type="PANTHER" id="PTHR11203">
    <property type="entry name" value="CLEAVAGE AND POLYADENYLATION SPECIFICITY FACTOR FAMILY MEMBER"/>
    <property type="match status" value="1"/>
</dbReference>
<evidence type="ECO:0000259" key="1">
    <source>
        <dbReference type="SMART" id="SM00849"/>
    </source>
</evidence>
<dbReference type="InterPro" id="IPR050698">
    <property type="entry name" value="MBL"/>
</dbReference>
<dbReference type="PANTHER" id="PTHR11203:SF37">
    <property type="entry name" value="INTEGRATOR COMPLEX SUBUNIT 11"/>
    <property type="match status" value="1"/>
</dbReference>
<dbReference type="SMART" id="SM00849">
    <property type="entry name" value="Lactamase_B"/>
    <property type="match status" value="1"/>
</dbReference>
<keyword evidence="3" id="KW-1185">Reference proteome</keyword>
<dbReference type="SUPFAM" id="SSF56281">
    <property type="entry name" value="Metallo-hydrolase/oxidoreductase"/>
    <property type="match status" value="1"/>
</dbReference>
<sequence>MDVGKAVREGEGTMLSLKSLGGAGTVTGSKHLLCLGDYRILIDCGLFQGLKNLRDLNWTPLPVSSRDIDAVILTHAHLDHSGYLPRLVREGYQGKVYATRATRDVAELILMDSGHLQEKDAEFLNRHKLSRHKPALPLYTVHDAQNAVEHFSTAEFGRTVRLSNGAWFRFHRAGHILGAAWVELEWGGKRIVFSGDIGRYGDPLMPDPARPVEADYILIEST</sequence>
<dbReference type="Gene3D" id="3.60.15.10">
    <property type="entry name" value="Ribonuclease Z/Hydroxyacylglutathione hydrolase-like"/>
    <property type="match status" value="1"/>
</dbReference>
<dbReference type="CDD" id="cd16295">
    <property type="entry name" value="TTHA0252-CPSF-like_MBL-fold"/>
    <property type="match status" value="1"/>
</dbReference>
<name>A0ABQ5ZPK1_9HYPH</name>
<evidence type="ECO:0000313" key="2">
    <source>
        <dbReference type="EMBL" id="GLR53671.1"/>
    </source>
</evidence>
<comment type="caution">
    <text evidence="2">The sequence shown here is derived from an EMBL/GenBank/DDBJ whole genome shotgun (WGS) entry which is preliminary data.</text>
</comment>
<organism evidence="2 3">
    <name type="scientific">Shinella yambaruensis</name>
    <dbReference type="NCBI Taxonomy" id="415996"/>
    <lineage>
        <taxon>Bacteria</taxon>
        <taxon>Pseudomonadati</taxon>
        <taxon>Pseudomonadota</taxon>
        <taxon>Alphaproteobacteria</taxon>
        <taxon>Hyphomicrobiales</taxon>
        <taxon>Rhizobiaceae</taxon>
        <taxon>Shinella</taxon>
    </lineage>
</organism>